<dbReference type="Gene3D" id="3.30.1380.10">
    <property type="match status" value="1"/>
</dbReference>
<feature type="signal peptide" evidence="2">
    <location>
        <begin position="1"/>
        <end position="31"/>
    </location>
</feature>
<feature type="region of interest" description="Disordered" evidence="1">
    <location>
        <begin position="39"/>
        <end position="63"/>
    </location>
</feature>
<dbReference type="AlphaFoldDB" id="A0A1S7P5V1"/>
<gene>
    <name evidence="4" type="ORF">AGR7C_Cc110420</name>
</gene>
<dbReference type="InterPro" id="IPR009045">
    <property type="entry name" value="Zn_M74/Hedgehog-like"/>
</dbReference>
<feature type="domain" description="Peptidase M15A C-terminal" evidence="3">
    <location>
        <begin position="310"/>
        <end position="406"/>
    </location>
</feature>
<dbReference type="RefSeq" id="WP_162936630.1">
    <property type="nucleotide sequence ID" value="NZ_LT009748.1"/>
</dbReference>
<protein>
    <recommendedName>
        <fullName evidence="3">Peptidase M15A C-terminal domain-containing protein</fullName>
    </recommendedName>
</protein>
<dbReference type="Proteomes" id="UP000191987">
    <property type="component" value="Unassembled WGS sequence"/>
</dbReference>
<proteinExistence type="predicted"/>
<name>A0A1S7P5V1_9HYPH</name>
<feature type="region of interest" description="Disordered" evidence="1">
    <location>
        <begin position="167"/>
        <end position="202"/>
    </location>
</feature>
<accession>A0A1S7P5V1</accession>
<dbReference type="SUPFAM" id="SSF55166">
    <property type="entry name" value="Hedgehog/DD-peptidase"/>
    <property type="match status" value="1"/>
</dbReference>
<evidence type="ECO:0000313" key="4">
    <source>
        <dbReference type="EMBL" id="CUX16482.1"/>
    </source>
</evidence>
<dbReference type="InterPro" id="IPR013230">
    <property type="entry name" value="Peptidase_M15A_C"/>
</dbReference>
<keyword evidence="2" id="KW-0732">Signal</keyword>
<evidence type="ECO:0000313" key="5">
    <source>
        <dbReference type="Proteomes" id="UP000191987"/>
    </source>
</evidence>
<feature type="compositionally biased region" description="Low complexity" evidence="1">
    <location>
        <begin position="167"/>
        <end position="182"/>
    </location>
</feature>
<dbReference type="Pfam" id="PF08291">
    <property type="entry name" value="Peptidase_M15_3"/>
    <property type="match status" value="1"/>
</dbReference>
<organism evidence="4 5">
    <name type="scientific">Agrobacterium deltaense Zutra 3/1</name>
    <dbReference type="NCBI Taxonomy" id="1183427"/>
    <lineage>
        <taxon>Bacteria</taxon>
        <taxon>Pseudomonadati</taxon>
        <taxon>Pseudomonadota</taxon>
        <taxon>Alphaproteobacteria</taxon>
        <taxon>Hyphomicrobiales</taxon>
        <taxon>Rhizobiaceae</taxon>
        <taxon>Rhizobium/Agrobacterium group</taxon>
        <taxon>Agrobacterium</taxon>
    </lineage>
</organism>
<evidence type="ECO:0000259" key="3">
    <source>
        <dbReference type="Pfam" id="PF08291"/>
    </source>
</evidence>
<feature type="chain" id="PRO_5013181868" description="Peptidase M15A C-terminal domain-containing protein" evidence="2">
    <location>
        <begin position="32"/>
        <end position="424"/>
    </location>
</feature>
<reference evidence="4 5" key="1">
    <citation type="submission" date="2016-01" db="EMBL/GenBank/DDBJ databases">
        <authorList>
            <person name="Oliw E.H."/>
        </authorList>
    </citation>
    <scope>NUCLEOTIDE SEQUENCE [LARGE SCALE GENOMIC DNA]</scope>
    <source>
        <strain evidence="4 5">Zutra 3-1</strain>
    </source>
</reference>
<dbReference type="EMBL" id="FBWG01000003">
    <property type="protein sequence ID" value="CUX16482.1"/>
    <property type="molecule type" value="Genomic_DNA"/>
</dbReference>
<sequence length="424" mass="43377">MTTVESAKGRLVRQRLVIAVSLLGLSGCVSAVTDDEMAAATKKPEISAQQKPQNAASTAAAGAQQGHYVDPAVASAAGAAVPAQPQASGGPAQAYGAAPDIGGLTTQPTAISAGTTSIYSTASAAAASAGAAGAPGTATAAGAPAQRIVPAVSSVYSAPVQAAQPQPVAAPAQVPPAAQAPAEQHSENRQPVPVPVPQSASEQLAAVAAQPAKDARAAGEGQESEGKGVTLAAFFAGAAKKRLPKMIESGTAGNTQVAALPGVSDGTMGIALSGRSMMSDEFDDAHLDEEDDQPTGLMKLASLSGLTRVAPNGLFLQTDRVEVGCFKPELVRMIKDVERHYNSPAIVTSGYRPPKGIRQGSKHYTCDAADIQIKGVSKWELATYLRSLPERGGVGTYCHTESVHMDTGEPRDWNWRCRRTAARK</sequence>
<evidence type="ECO:0000256" key="1">
    <source>
        <dbReference type="SAM" id="MobiDB-lite"/>
    </source>
</evidence>
<evidence type="ECO:0000256" key="2">
    <source>
        <dbReference type="SAM" id="SignalP"/>
    </source>
</evidence>